<dbReference type="InterPro" id="IPR036378">
    <property type="entry name" value="FAS1_dom_sf"/>
</dbReference>
<name>A0A836BVT5_9CHLO</name>
<dbReference type="Pfam" id="PF02469">
    <property type="entry name" value="Fasciclin"/>
    <property type="match status" value="1"/>
</dbReference>
<organism evidence="3 4">
    <name type="scientific">Edaphochlamys debaryana</name>
    <dbReference type="NCBI Taxonomy" id="47281"/>
    <lineage>
        <taxon>Eukaryota</taxon>
        <taxon>Viridiplantae</taxon>
        <taxon>Chlorophyta</taxon>
        <taxon>core chlorophytes</taxon>
        <taxon>Chlorophyceae</taxon>
        <taxon>CS clade</taxon>
        <taxon>Chlamydomonadales</taxon>
        <taxon>Chlamydomonadales incertae sedis</taxon>
        <taxon>Edaphochlamys</taxon>
    </lineage>
</organism>
<protein>
    <recommendedName>
        <fullName evidence="2">FAS1 domain-containing protein</fullName>
    </recommendedName>
</protein>
<dbReference type="EMBL" id="JAEHOE010000057">
    <property type="protein sequence ID" value="KAG2491006.1"/>
    <property type="molecule type" value="Genomic_DNA"/>
</dbReference>
<evidence type="ECO:0000313" key="3">
    <source>
        <dbReference type="EMBL" id="KAG2491006.1"/>
    </source>
</evidence>
<accession>A0A836BVT5</accession>
<dbReference type="Proteomes" id="UP000612055">
    <property type="component" value="Unassembled WGS sequence"/>
</dbReference>
<sequence length="191" mass="20002">MAPRVALLLAAAALLAAAGGAQAQLPAPAAGAATAAATSSAKYICTDPDLATLCKILRAGGRGQGATRLSSPTATDTIFAPVDGAFFKDSKKVADELEIKSFDAIFKDPKAADRLLQNLIIPNKAFTLAGWRSGDYKSLLGQELELSSALLTKDKYVKSEEIKATITEPDIPAGRSVIFKVNRVPVPDDFL</sequence>
<evidence type="ECO:0000259" key="2">
    <source>
        <dbReference type="PROSITE" id="PS50213"/>
    </source>
</evidence>
<proteinExistence type="predicted"/>
<feature type="signal peptide" evidence="1">
    <location>
        <begin position="1"/>
        <end position="23"/>
    </location>
</feature>
<dbReference type="SMART" id="SM00554">
    <property type="entry name" value="FAS1"/>
    <property type="match status" value="1"/>
</dbReference>
<feature type="domain" description="FAS1" evidence="2">
    <location>
        <begin position="37"/>
        <end position="185"/>
    </location>
</feature>
<evidence type="ECO:0000256" key="1">
    <source>
        <dbReference type="SAM" id="SignalP"/>
    </source>
</evidence>
<dbReference type="AlphaFoldDB" id="A0A836BVT5"/>
<dbReference type="InterPro" id="IPR000782">
    <property type="entry name" value="FAS1_domain"/>
</dbReference>
<feature type="chain" id="PRO_5032570721" description="FAS1 domain-containing protein" evidence="1">
    <location>
        <begin position="24"/>
        <end position="191"/>
    </location>
</feature>
<dbReference type="Gene3D" id="2.30.180.10">
    <property type="entry name" value="FAS1 domain"/>
    <property type="match status" value="1"/>
</dbReference>
<keyword evidence="4" id="KW-1185">Reference proteome</keyword>
<dbReference type="SUPFAM" id="SSF82153">
    <property type="entry name" value="FAS1 domain"/>
    <property type="match status" value="1"/>
</dbReference>
<reference evidence="3" key="1">
    <citation type="journal article" date="2020" name="bioRxiv">
        <title>Comparative genomics of Chlamydomonas.</title>
        <authorList>
            <person name="Craig R.J."/>
            <person name="Hasan A.R."/>
            <person name="Ness R.W."/>
            <person name="Keightley P.D."/>
        </authorList>
    </citation>
    <scope>NUCLEOTIDE SEQUENCE</scope>
    <source>
        <strain evidence="3">CCAP 11/70</strain>
    </source>
</reference>
<keyword evidence="1" id="KW-0732">Signal</keyword>
<comment type="caution">
    <text evidence="3">The sequence shown here is derived from an EMBL/GenBank/DDBJ whole genome shotgun (WGS) entry which is preliminary data.</text>
</comment>
<evidence type="ECO:0000313" key="4">
    <source>
        <dbReference type="Proteomes" id="UP000612055"/>
    </source>
</evidence>
<dbReference type="OrthoDB" id="530733at2759"/>
<dbReference type="PROSITE" id="PS50213">
    <property type="entry name" value="FAS1"/>
    <property type="match status" value="1"/>
</dbReference>
<gene>
    <name evidence="3" type="ORF">HYH03_010678</name>
</gene>